<name>A0ABP1RKK9_9HEXA</name>
<dbReference type="InterPro" id="IPR002110">
    <property type="entry name" value="Ankyrin_rpt"/>
</dbReference>
<accession>A0ABP1RKK9</accession>
<dbReference type="Gene3D" id="1.25.40.20">
    <property type="entry name" value="Ankyrin repeat-containing domain"/>
    <property type="match status" value="1"/>
</dbReference>
<reference evidence="4 5" key="1">
    <citation type="submission" date="2024-08" db="EMBL/GenBank/DDBJ databases">
        <authorList>
            <person name="Cucini C."/>
            <person name="Frati F."/>
        </authorList>
    </citation>
    <scope>NUCLEOTIDE SEQUENCE [LARGE SCALE GENOMIC DNA]</scope>
</reference>
<keyword evidence="2 3" id="KW-0040">ANK repeat</keyword>
<evidence type="ECO:0000256" key="2">
    <source>
        <dbReference type="ARBA" id="ARBA00023043"/>
    </source>
</evidence>
<keyword evidence="5" id="KW-1185">Reference proteome</keyword>
<keyword evidence="1" id="KW-0677">Repeat</keyword>
<feature type="repeat" description="ANK" evidence="3">
    <location>
        <begin position="168"/>
        <end position="204"/>
    </location>
</feature>
<dbReference type="InterPro" id="IPR050745">
    <property type="entry name" value="Multifunctional_regulatory"/>
</dbReference>
<dbReference type="Pfam" id="PF00023">
    <property type="entry name" value="Ank"/>
    <property type="match status" value="1"/>
</dbReference>
<proteinExistence type="predicted"/>
<protein>
    <submittedName>
        <fullName evidence="4">Uncharacterized protein</fullName>
    </submittedName>
</protein>
<evidence type="ECO:0000313" key="4">
    <source>
        <dbReference type="EMBL" id="CAL8129572.1"/>
    </source>
</evidence>
<gene>
    <name evidence="4" type="ORF">ODALV1_LOCUS23295</name>
</gene>
<organism evidence="4 5">
    <name type="scientific">Orchesella dallaii</name>
    <dbReference type="NCBI Taxonomy" id="48710"/>
    <lineage>
        <taxon>Eukaryota</taxon>
        <taxon>Metazoa</taxon>
        <taxon>Ecdysozoa</taxon>
        <taxon>Arthropoda</taxon>
        <taxon>Hexapoda</taxon>
        <taxon>Collembola</taxon>
        <taxon>Entomobryomorpha</taxon>
        <taxon>Entomobryoidea</taxon>
        <taxon>Orchesellidae</taxon>
        <taxon>Orchesellinae</taxon>
        <taxon>Orchesella</taxon>
    </lineage>
</organism>
<dbReference type="SUPFAM" id="SSF48403">
    <property type="entry name" value="Ankyrin repeat"/>
    <property type="match status" value="1"/>
</dbReference>
<evidence type="ECO:0000256" key="1">
    <source>
        <dbReference type="ARBA" id="ARBA00022737"/>
    </source>
</evidence>
<dbReference type="PANTHER" id="PTHR24189">
    <property type="entry name" value="MYOTROPHIN"/>
    <property type="match status" value="1"/>
</dbReference>
<evidence type="ECO:0000313" key="5">
    <source>
        <dbReference type="Proteomes" id="UP001642540"/>
    </source>
</evidence>
<dbReference type="InterPro" id="IPR036770">
    <property type="entry name" value="Ankyrin_rpt-contain_sf"/>
</dbReference>
<dbReference type="EMBL" id="CAXLJM020000078">
    <property type="protein sequence ID" value="CAL8129572.1"/>
    <property type="molecule type" value="Genomic_DNA"/>
</dbReference>
<dbReference type="PROSITE" id="PS50088">
    <property type="entry name" value="ANK_REPEAT"/>
    <property type="match status" value="1"/>
</dbReference>
<dbReference type="Proteomes" id="UP001642540">
    <property type="component" value="Unassembled WGS sequence"/>
</dbReference>
<dbReference type="SMART" id="SM00248">
    <property type="entry name" value="ANK"/>
    <property type="match status" value="4"/>
</dbReference>
<evidence type="ECO:0000256" key="3">
    <source>
        <dbReference type="PROSITE-ProRule" id="PRU00023"/>
    </source>
</evidence>
<comment type="caution">
    <text evidence="4">The sequence shown here is derived from an EMBL/GenBank/DDBJ whole genome shotgun (WGS) entry which is preliminary data.</text>
</comment>
<sequence>MPGSLPFNNGGPYVISCLRDIDIINDDKFNERCATLKFLFNQRPGLLESRNHLKLTPVHYACSLLFHNGKQMDFLRFLIKHKADVNAKGIHDLTPLHIGVCSWYLHTNFVALMKTLIPHGANPDDRTEDGFTMLHLAARLLPPLVFHSVVEYLASIGKTKSFTTRDFAGGTALHKAVSKLQPELLQETLDIFKKHGVDFNAVDNEGVSVLLMAKESGYSSIFLDTLRKLGAK</sequence>